<dbReference type="EMBL" id="CAJOBH010006047">
    <property type="protein sequence ID" value="CAF4043549.1"/>
    <property type="molecule type" value="Genomic_DNA"/>
</dbReference>
<dbReference type="EMBL" id="CAJOBI010120451">
    <property type="protein sequence ID" value="CAF4675837.1"/>
    <property type="molecule type" value="Genomic_DNA"/>
</dbReference>
<evidence type="ECO:0000259" key="1">
    <source>
        <dbReference type="PROSITE" id="PS50097"/>
    </source>
</evidence>
<evidence type="ECO:0000313" key="4">
    <source>
        <dbReference type="Proteomes" id="UP000676336"/>
    </source>
</evidence>
<dbReference type="Pfam" id="PF02214">
    <property type="entry name" value="BTB_2"/>
    <property type="match status" value="1"/>
</dbReference>
<dbReference type="InterPro" id="IPR011333">
    <property type="entry name" value="SKP1/BTB/POZ_sf"/>
</dbReference>
<dbReference type="InterPro" id="IPR000210">
    <property type="entry name" value="BTB/POZ_dom"/>
</dbReference>
<dbReference type="AlphaFoldDB" id="A0A8S3A6G1"/>
<feature type="non-terminal residue" evidence="3">
    <location>
        <position position="72"/>
    </location>
</feature>
<dbReference type="PANTHER" id="PTHR15859">
    <property type="entry name" value="SETA BINDING PROTEIN 1"/>
    <property type="match status" value="1"/>
</dbReference>
<accession>A0A8S3A6G1</accession>
<sequence>MPNQTVDIINLNVGGQRFSTSRQTLTWISDSFFTAMLNGLISTNRDDQGYIFIDRDPKLFSIILNYLRTKEL</sequence>
<dbReference type="InterPro" id="IPR047876">
    <property type="entry name" value="SHKBP1/KCTD3"/>
</dbReference>
<dbReference type="PANTHER" id="PTHR15859:SF1">
    <property type="entry name" value="BTB DOMAIN-CONTAINING PROTEIN"/>
    <property type="match status" value="1"/>
</dbReference>
<feature type="domain" description="BTB" evidence="1">
    <location>
        <begin position="7"/>
        <end position="72"/>
    </location>
</feature>
<dbReference type="Proteomes" id="UP000681967">
    <property type="component" value="Unassembled WGS sequence"/>
</dbReference>
<dbReference type="Proteomes" id="UP000676336">
    <property type="component" value="Unassembled WGS sequence"/>
</dbReference>
<organism evidence="3 4">
    <name type="scientific">Rotaria magnacalcarata</name>
    <dbReference type="NCBI Taxonomy" id="392030"/>
    <lineage>
        <taxon>Eukaryota</taxon>
        <taxon>Metazoa</taxon>
        <taxon>Spiralia</taxon>
        <taxon>Gnathifera</taxon>
        <taxon>Rotifera</taxon>
        <taxon>Eurotatoria</taxon>
        <taxon>Bdelloidea</taxon>
        <taxon>Philodinida</taxon>
        <taxon>Philodinidae</taxon>
        <taxon>Rotaria</taxon>
    </lineage>
</organism>
<dbReference type="InterPro" id="IPR003131">
    <property type="entry name" value="T1-type_BTB"/>
</dbReference>
<proteinExistence type="predicted"/>
<dbReference type="PROSITE" id="PS50097">
    <property type="entry name" value="BTB"/>
    <property type="match status" value="1"/>
</dbReference>
<comment type="caution">
    <text evidence="3">The sequence shown here is derived from an EMBL/GenBank/DDBJ whole genome shotgun (WGS) entry which is preliminary data.</text>
</comment>
<dbReference type="Gene3D" id="3.30.710.10">
    <property type="entry name" value="Potassium Channel Kv1.1, Chain A"/>
    <property type="match status" value="1"/>
</dbReference>
<evidence type="ECO:0000313" key="3">
    <source>
        <dbReference type="EMBL" id="CAF4675837.1"/>
    </source>
</evidence>
<name>A0A8S3A6G1_9BILA</name>
<protein>
    <recommendedName>
        <fullName evidence="1">BTB domain-containing protein</fullName>
    </recommendedName>
</protein>
<evidence type="ECO:0000313" key="2">
    <source>
        <dbReference type="EMBL" id="CAF4043549.1"/>
    </source>
</evidence>
<dbReference type="GO" id="GO:0051260">
    <property type="term" value="P:protein homooligomerization"/>
    <property type="evidence" value="ECO:0007669"/>
    <property type="project" value="InterPro"/>
</dbReference>
<reference evidence="3" key="1">
    <citation type="submission" date="2021-02" db="EMBL/GenBank/DDBJ databases">
        <authorList>
            <person name="Nowell W R."/>
        </authorList>
    </citation>
    <scope>NUCLEOTIDE SEQUENCE</scope>
</reference>
<gene>
    <name evidence="2" type="ORF">BYL167_LOCUS16027</name>
    <name evidence="3" type="ORF">SMN809_LOCUS42082</name>
</gene>
<dbReference type="SUPFAM" id="SSF54695">
    <property type="entry name" value="POZ domain"/>
    <property type="match status" value="1"/>
</dbReference>